<proteinExistence type="predicted"/>
<keyword evidence="2" id="KW-0472">Membrane</keyword>
<accession>A0A7C3PIQ7</accession>
<evidence type="ECO:0000256" key="1">
    <source>
        <dbReference type="SAM" id="Coils"/>
    </source>
</evidence>
<evidence type="ECO:0000256" key="2">
    <source>
        <dbReference type="SAM" id="Phobius"/>
    </source>
</evidence>
<comment type="caution">
    <text evidence="3">The sequence shown here is derived from an EMBL/GenBank/DDBJ whole genome shotgun (WGS) entry which is preliminary data.</text>
</comment>
<dbReference type="EMBL" id="DSRU01000352">
    <property type="protein sequence ID" value="HFN00935.1"/>
    <property type="molecule type" value="Genomic_DNA"/>
</dbReference>
<keyword evidence="2" id="KW-1133">Transmembrane helix</keyword>
<protein>
    <submittedName>
        <fullName evidence="3">Uncharacterized protein</fullName>
    </submittedName>
</protein>
<organism evidence="3">
    <name type="scientific">Oscillatoriales cyanobacterium SpSt-418</name>
    <dbReference type="NCBI Taxonomy" id="2282169"/>
    <lineage>
        <taxon>Bacteria</taxon>
        <taxon>Bacillati</taxon>
        <taxon>Cyanobacteriota</taxon>
        <taxon>Cyanophyceae</taxon>
        <taxon>Oscillatoriophycideae</taxon>
        <taxon>Oscillatoriales</taxon>
    </lineage>
</organism>
<keyword evidence="2" id="KW-0812">Transmembrane</keyword>
<dbReference type="AlphaFoldDB" id="A0A7C3PIQ7"/>
<feature type="coiled-coil region" evidence="1">
    <location>
        <begin position="53"/>
        <end position="94"/>
    </location>
</feature>
<name>A0A7C3PIQ7_9CYAN</name>
<sequence>MKKNQVIRIPILLLRFVSLLSVIVSTLSLNHSSLLAQDSTGTTNADLERDRRIQEAEAIKREADAKKAAAESLKAQYEAEKAAAEAKRAAFEANLPKSSGNFPLPTGTFSYDEKFSKLTIEAQILVYQALTEALYSFVADAKQRKLNLDNSKIIIQVTDGSSNQREIQNALDAYDIYRYQVNILLQSCKQEGIEVRALTEPSEDKKEIFPAIEYPLLIAKSVINLFDLFRTDTAIASSEEVKIESEAVVAELSAIINSKFKNVEIFYPHLIFPRSGLPFILNDLDRIAECQQKTNEITTRSSGLTTITNKIDGFFTQLTNTQLNAQTIPPIVQISKGARIKAILQSRNSYILYVGIKTGGTNRVTKSFFAGTKLRTSGGVIFYYHLINSKSAVELSGTTNFYTGFQKVPSSQSIQVPE</sequence>
<evidence type="ECO:0000313" key="3">
    <source>
        <dbReference type="EMBL" id="HFN00935.1"/>
    </source>
</evidence>
<keyword evidence="1" id="KW-0175">Coiled coil</keyword>
<gene>
    <name evidence="3" type="ORF">ENR64_24905</name>
</gene>
<feature type="transmembrane region" description="Helical" evidence="2">
    <location>
        <begin position="12"/>
        <end position="29"/>
    </location>
</feature>
<reference evidence="3" key="1">
    <citation type="journal article" date="2020" name="mSystems">
        <title>Genome- and Community-Level Interaction Insights into Carbon Utilization and Element Cycling Functions of Hydrothermarchaeota in Hydrothermal Sediment.</title>
        <authorList>
            <person name="Zhou Z."/>
            <person name="Liu Y."/>
            <person name="Xu W."/>
            <person name="Pan J."/>
            <person name="Luo Z.H."/>
            <person name="Li M."/>
        </authorList>
    </citation>
    <scope>NUCLEOTIDE SEQUENCE [LARGE SCALE GENOMIC DNA]</scope>
    <source>
        <strain evidence="3">SpSt-418</strain>
    </source>
</reference>